<protein>
    <submittedName>
        <fullName evidence="1">Uncharacterized protein</fullName>
    </submittedName>
</protein>
<evidence type="ECO:0000313" key="2">
    <source>
        <dbReference type="Proteomes" id="UP000693777"/>
    </source>
</evidence>
<reference evidence="1" key="1">
    <citation type="submission" date="2020-07" db="EMBL/GenBank/DDBJ databases">
        <title>Highly diverse flavobacterial phages as mortality factor during North Sea spring blooms.</title>
        <authorList>
            <person name="Bartlau N."/>
            <person name="Wichels A."/>
            <person name="Krohne G."/>
            <person name="Adriaenssens E.M."/>
            <person name="Heins A."/>
            <person name="Fuchs B.M."/>
            <person name="Amann R."/>
            <person name="Moraru C."/>
        </authorList>
    </citation>
    <scope>NUCLEOTIDE SEQUENCE</scope>
</reference>
<name>A0A8E5EBN7_9CAUD</name>
<dbReference type="EMBL" id="MT732475">
    <property type="protein sequence ID" value="QQV91586.1"/>
    <property type="molecule type" value="Genomic_DNA"/>
</dbReference>
<keyword evidence="2" id="KW-1185">Reference proteome</keyword>
<gene>
    <name evidence="1" type="ORF">Peternella1_50</name>
</gene>
<sequence length="190" mass="20848">MKSKGREIEAFGGLMDSLMKGNAKIQTHYAYVTEVDWEAKTATVKGLLDDLEFYDVLLGLGASFVKPAIDSKCLIGVILNNEAQTFLISATEIEAFEMVDKTGFKCCLNDGKLTLNGEDFEGIVKAPELKTQIDKNTLILQKIQEVFNSWVPSPQDGGTALKTMVAQFISLPRADLSDIKNDKIKHGNGN</sequence>
<evidence type="ECO:0000313" key="1">
    <source>
        <dbReference type="EMBL" id="QQV91586.1"/>
    </source>
</evidence>
<accession>A0A8E5EBN7</accession>
<proteinExistence type="predicted"/>
<dbReference type="Proteomes" id="UP000693777">
    <property type="component" value="Segment"/>
</dbReference>
<organism evidence="1 2">
    <name type="scientific">Winogradskyella phage Peternella_1</name>
    <dbReference type="NCBI Taxonomy" id="2745699"/>
    <lineage>
        <taxon>Viruses</taxon>
        <taxon>Duplodnaviria</taxon>
        <taxon>Heunggongvirae</taxon>
        <taxon>Uroviricota</taxon>
        <taxon>Caudoviricetes</taxon>
        <taxon>Winoviridae</taxon>
        <taxon>Peternellavirus</taxon>
        <taxon>Peternellavirus peternella</taxon>
    </lineage>
</organism>